<sequence length="97" mass="11768">MRVEYHPAVAIELEEIRDHYESCSGHLGHDFIDEFERQVLMIAARPERWMVVRDDIRRSLMKRFPYQIHFRILPEDAIRVTVVKHRKRHPAYGMGRR</sequence>
<reference evidence="2 3" key="1">
    <citation type="submission" date="2022-10" db="EMBL/GenBank/DDBJ databases">
        <title>Luteolibacter flavescens strain MCCC 1K03193, whole genome shotgun sequencing project.</title>
        <authorList>
            <person name="Zhao G."/>
            <person name="Shen L."/>
        </authorList>
    </citation>
    <scope>NUCLEOTIDE SEQUENCE [LARGE SCALE GENOMIC DNA]</scope>
    <source>
        <strain evidence="2 3">MCCC 1K03193</strain>
    </source>
</reference>
<evidence type="ECO:0000313" key="2">
    <source>
        <dbReference type="EMBL" id="MCW1884144.1"/>
    </source>
</evidence>
<evidence type="ECO:0000313" key="3">
    <source>
        <dbReference type="Proteomes" id="UP001207930"/>
    </source>
</evidence>
<keyword evidence="3" id="KW-1185">Reference proteome</keyword>
<protein>
    <submittedName>
        <fullName evidence="2">Type II toxin-antitoxin system RelE/ParE family toxin</fullName>
    </submittedName>
</protein>
<dbReference type="EMBL" id="JAPDDS010000002">
    <property type="protein sequence ID" value="MCW1884144.1"/>
    <property type="molecule type" value="Genomic_DNA"/>
</dbReference>
<comment type="caution">
    <text evidence="2">The sequence shown here is derived from an EMBL/GenBank/DDBJ whole genome shotgun (WGS) entry which is preliminary data.</text>
</comment>
<evidence type="ECO:0000256" key="1">
    <source>
        <dbReference type="ARBA" id="ARBA00022649"/>
    </source>
</evidence>
<organism evidence="2 3">
    <name type="scientific">Luteolibacter flavescens</name>
    <dbReference type="NCBI Taxonomy" id="1859460"/>
    <lineage>
        <taxon>Bacteria</taxon>
        <taxon>Pseudomonadati</taxon>
        <taxon>Verrucomicrobiota</taxon>
        <taxon>Verrucomicrobiia</taxon>
        <taxon>Verrucomicrobiales</taxon>
        <taxon>Verrucomicrobiaceae</taxon>
        <taxon>Luteolibacter</taxon>
    </lineage>
</organism>
<dbReference type="InterPro" id="IPR035093">
    <property type="entry name" value="RelE/ParE_toxin_dom_sf"/>
</dbReference>
<dbReference type="RefSeq" id="WP_264500103.1">
    <property type="nucleotide sequence ID" value="NZ_JAPDDS010000002.1"/>
</dbReference>
<proteinExistence type="predicted"/>
<dbReference type="Pfam" id="PF05016">
    <property type="entry name" value="ParE_toxin"/>
    <property type="match status" value="1"/>
</dbReference>
<keyword evidence="1" id="KW-1277">Toxin-antitoxin system</keyword>
<dbReference type="Gene3D" id="3.30.2310.20">
    <property type="entry name" value="RelE-like"/>
    <property type="match status" value="1"/>
</dbReference>
<gene>
    <name evidence="2" type="ORF">OKA04_05340</name>
</gene>
<dbReference type="InterPro" id="IPR007712">
    <property type="entry name" value="RelE/ParE_toxin"/>
</dbReference>
<accession>A0ABT3FLC3</accession>
<dbReference type="Proteomes" id="UP001207930">
    <property type="component" value="Unassembled WGS sequence"/>
</dbReference>
<name>A0ABT3FLC3_9BACT</name>